<evidence type="ECO:0008006" key="3">
    <source>
        <dbReference type="Google" id="ProtNLM"/>
    </source>
</evidence>
<accession>A0A6M0Q8C3</accession>
<evidence type="ECO:0000313" key="2">
    <source>
        <dbReference type="Proteomes" id="UP000481043"/>
    </source>
</evidence>
<comment type="caution">
    <text evidence="1">The sequence shown here is derived from an EMBL/GenBank/DDBJ whole genome shotgun (WGS) entry which is preliminary data.</text>
</comment>
<gene>
    <name evidence="1" type="ORF">G4D63_12810</name>
</gene>
<evidence type="ECO:0000313" key="1">
    <source>
        <dbReference type="EMBL" id="NEY72611.1"/>
    </source>
</evidence>
<dbReference type="RefSeq" id="WP_163180071.1">
    <property type="nucleotide sequence ID" value="NZ_JAAIWM010000004.1"/>
</dbReference>
<keyword evidence="2" id="KW-1185">Reference proteome</keyword>
<reference evidence="1 2" key="1">
    <citation type="submission" date="2020-02" db="EMBL/GenBank/DDBJ databases">
        <title>Bacillus aquiflavi sp. nov., isolated from yellow water of strong flavor Chinese baijiu in Yibin region of China.</title>
        <authorList>
            <person name="Xie J."/>
        </authorList>
    </citation>
    <scope>NUCLEOTIDE SEQUENCE [LARGE SCALE GENOMIC DNA]</scope>
    <source>
        <strain evidence="1 2">SA4</strain>
    </source>
</reference>
<dbReference type="EMBL" id="JAAIWM010000004">
    <property type="protein sequence ID" value="NEY72611.1"/>
    <property type="molecule type" value="Genomic_DNA"/>
</dbReference>
<dbReference type="AlphaFoldDB" id="A0A6M0Q8C3"/>
<protein>
    <recommendedName>
        <fullName evidence="3">Fur-regulated basic protein FbpA</fullName>
    </recommendedName>
</protein>
<dbReference type="Proteomes" id="UP000481043">
    <property type="component" value="Unassembled WGS sequence"/>
</dbReference>
<organism evidence="1 2">
    <name type="scientific">Bacillus mesophilus</name>
    <dbReference type="NCBI Taxonomy" id="1808955"/>
    <lineage>
        <taxon>Bacteria</taxon>
        <taxon>Bacillati</taxon>
        <taxon>Bacillota</taxon>
        <taxon>Bacilli</taxon>
        <taxon>Bacillales</taxon>
        <taxon>Bacillaceae</taxon>
        <taxon>Bacillus</taxon>
    </lineage>
</organism>
<proteinExistence type="predicted"/>
<name>A0A6M0Q8C3_9BACI</name>
<sequence length="56" mass="6613">MTQLLIAVEKMKNYYIQKLMNNGILDMYEIDRNSYTVKELEGLIKKNKLTTSKTIK</sequence>